<dbReference type="GO" id="GO:0016987">
    <property type="term" value="F:sigma factor activity"/>
    <property type="evidence" value="ECO:0007669"/>
    <property type="project" value="UniProtKB-KW"/>
</dbReference>
<dbReference type="InterPro" id="IPR036388">
    <property type="entry name" value="WH-like_DNA-bd_sf"/>
</dbReference>
<dbReference type="PANTHER" id="PTHR43133:SF8">
    <property type="entry name" value="RNA POLYMERASE SIGMA FACTOR HI_1459-RELATED"/>
    <property type="match status" value="1"/>
</dbReference>
<dbReference type="SUPFAM" id="SSF88946">
    <property type="entry name" value="Sigma2 domain of RNA polymerase sigma factors"/>
    <property type="match status" value="1"/>
</dbReference>
<evidence type="ECO:0000256" key="4">
    <source>
        <dbReference type="ARBA" id="ARBA00023125"/>
    </source>
</evidence>
<dbReference type="EMBL" id="SJPN01000007">
    <property type="protein sequence ID" value="TWT94548.1"/>
    <property type="molecule type" value="Genomic_DNA"/>
</dbReference>
<dbReference type="Gene3D" id="1.10.1740.10">
    <property type="match status" value="1"/>
</dbReference>
<keyword evidence="8" id="KW-1185">Reference proteome</keyword>
<dbReference type="AlphaFoldDB" id="A0A5C6A5G3"/>
<dbReference type="GO" id="GO:0006352">
    <property type="term" value="P:DNA-templated transcription initiation"/>
    <property type="evidence" value="ECO:0007669"/>
    <property type="project" value="InterPro"/>
</dbReference>
<dbReference type="Pfam" id="PF07638">
    <property type="entry name" value="Sigma70_ECF"/>
    <property type="match status" value="1"/>
</dbReference>
<gene>
    <name evidence="7" type="ORF">Pla52n_53690</name>
</gene>
<dbReference type="InterPro" id="IPR013325">
    <property type="entry name" value="RNA_pol_sigma_r2"/>
</dbReference>
<keyword evidence="3" id="KW-0731">Sigma factor</keyword>
<feature type="domain" description="RNA polymerase sigma-70 ECF-like HTH" evidence="6">
    <location>
        <begin position="10"/>
        <end position="184"/>
    </location>
</feature>
<reference evidence="7 8" key="1">
    <citation type="submission" date="2019-02" db="EMBL/GenBank/DDBJ databases">
        <title>Deep-cultivation of Planctomycetes and their phenomic and genomic characterization uncovers novel biology.</title>
        <authorList>
            <person name="Wiegand S."/>
            <person name="Jogler M."/>
            <person name="Boedeker C."/>
            <person name="Pinto D."/>
            <person name="Vollmers J."/>
            <person name="Rivas-Marin E."/>
            <person name="Kohn T."/>
            <person name="Peeters S.H."/>
            <person name="Heuer A."/>
            <person name="Rast P."/>
            <person name="Oberbeckmann S."/>
            <person name="Bunk B."/>
            <person name="Jeske O."/>
            <person name="Meyerdierks A."/>
            <person name="Storesund J.E."/>
            <person name="Kallscheuer N."/>
            <person name="Luecker S."/>
            <person name="Lage O.M."/>
            <person name="Pohl T."/>
            <person name="Merkel B.J."/>
            <person name="Hornburger P."/>
            <person name="Mueller R.-W."/>
            <person name="Bruemmer F."/>
            <person name="Labrenz M."/>
            <person name="Spormann A.M."/>
            <person name="Op Den Camp H."/>
            <person name="Overmann J."/>
            <person name="Amann R."/>
            <person name="Jetten M.S.M."/>
            <person name="Mascher T."/>
            <person name="Medema M.H."/>
            <person name="Devos D.P."/>
            <person name="Kaster A.-K."/>
            <person name="Ovreas L."/>
            <person name="Rohde M."/>
            <person name="Galperin M.Y."/>
            <person name="Jogler C."/>
        </authorList>
    </citation>
    <scope>NUCLEOTIDE SEQUENCE [LARGE SCALE GENOMIC DNA]</scope>
    <source>
        <strain evidence="7 8">Pla52n</strain>
    </source>
</reference>
<organism evidence="7 8">
    <name type="scientific">Stieleria varia</name>
    <dbReference type="NCBI Taxonomy" id="2528005"/>
    <lineage>
        <taxon>Bacteria</taxon>
        <taxon>Pseudomonadati</taxon>
        <taxon>Planctomycetota</taxon>
        <taxon>Planctomycetia</taxon>
        <taxon>Pirellulales</taxon>
        <taxon>Pirellulaceae</taxon>
        <taxon>Stieleria</taxon>
    </lineage>
</organism>
<dbReference type="InterPro" id="IPR053812">
    <property type="entry name" value="HTH_Sigma70_ECF-like"/>
</dbReference>
<sequence length="187" mass="21097">MPHKSASDATLLIRFQAGDEDAATAIYSRYAKQLLSLANRNSGEALASRVDPEDIVQSIFRTFFRRASQGHYQIPDGDELWKLFLIIALNKVRSVAEFHRAAKRNAGQTQTLGNFDAGDVGDTSEILRITIEEVLLSLPEDHQAVVRDRIDGFEVKEIAERNATSRRSVERILQGFRNRLRKSLELT</sequence>
<dbReference type="Gene3D" id="1.10.10.10">
    <property type="entry name" value="Winged helix-like DNA-binding domain superfamily/Winged helix DNA-binding domain"/>
    <property type="match status" value="1"/>
</dbReference>
<keyword evidence="5" id="KW-0804">Transcription</keyword>
<evidence type="ECO:0000259" key="6">
    <source>
        <dbReference type="Pfam" id="PF07638"/>
    </source>
</evidence>
<proteinExistence type="inferred from homology"/>
<evidence type="ECO:0000256" key="5">
    <source>
        <dbReference type="ARBA" id="ARBA00023163"/>
    </source>
</evidence>
<evidence type="ECO:0000256" key="3">
    <source>
        <dbReference type="ARBA" id="ARBA00023082"/>
    </source>
</evidence>
<evidence type="ECO:0000313" key="8">
    <source>
        <dbReference type="Proteomes" id="UP000320176"/>
    </source>
</evidence>
<dbReference type="InterPro" id="IPR013324">
    <property type="entry name" value="RNA_pol_sigma_r3/r4-like"/>
</dbReference>
<dbReference type="InterPro" id="IPR039425">
    <property type="entry name" value="RNA_pol_sigma-70-like"/>
</dbReference>
<evidence type="ECO:0000256" key="2">
    <source>
        <dbReference type="ARBA" id="ARBA00023015"/>
    </source>
</evidence>
<name>A0A5C6A5G3_9BACT</name>
<comment type="caution">
    <text evidence="7">The sequence shown here is derived from an EMBL/GenBank/DDBJ whole genome shotgun (WGS) entry which is preliminary data.</text>
</comment>
<keyword evidence="4" id="KW-0238">DNA-binding</keyword>
<protein>
    <submittedName>
        <fullName evidence="7">RNA polymerase sigma factor SigM</fullName>
    </submittedName>
</protein>
<dbReference type="PANTHER" id="PTHR43133">
    <property type="entry name" value="RNA POLYMERASE ECF-TYPE SIGMA FACTO"/>
    <property type="match status" value="1"/>
</dbReference>
<evidence type="ECO:0000256" key="1">
    <source>
        <dbReference type="ARBA" id="ARBA00010641"/>
    </source>
</evidence>
<accession>A0A5C6A5G3</accession>
<dbReference type="RefSeq" id="WP_197454945.1">
    <property type="nucleotide sequence ID" value="NZ_CP151726.1"/>
</dbReference>
<dbReference type="GO" id="GO:0003677">
    <property type="term" value="F:DNA binding"/>
    <property type="evidence" value="ECO:0007669"/>
    <property type="project" value="UniProtKB-KW"/>
</dbReference>
<dbReference type="Proteomes" id="UP000320176">
    <property type="component" value="Unassembled WGS sequence"/>
</dbReference>
<dbReference type="SUPFAM" id="SSF88659">
    <property type="entry name" value="Sigma3 and sigma4 domains of RNA polymerase sigma factors"/>
    <property type="match status" value="1"/>
</dbReference>
<keyword evidence="2" id="KW-0805">Transcription regulation</keyword>
<comment type="similarity">
    <text evidence="1">Belongs to the sigma-70 factor family. ECF subfamily.</text>
</comment>
<evidence type="ECO:0000313" key="7">
    <source>
        <dbReference type="EMBL" id="TWT94548.1"/>
    </source>
</evidence>